<dbReference type="AlphaFoldDB" id="A0A131YXC5"/>
<keyword evidence="6" id="KW-0067">ATP-binding</keyword>
<keyword evidence="2" id="KW-0963">Cytoplasm</keyword>
<proteinExistence type="predicted"/>
<dbReference type="CDD" id="cd18808">
    <property type="entry name" value="SF1_C_Upf1"/>
    <property type="match status" value="1"/>
</dbReference>
<dbReference type="InterPro" id="IPR027417">
    <property type="entry name" value="P-loop_NTPase"/>
</dbReference>
<evidence type="ECO:0000256" key="1">
    <source>
        <dbReference type="ARBA" id="ARBA00004496"/>
    </source>
</evidence>
<comment type="subcellular location">
    <subcellularLocation>
        <location evidence="1">Cytoplasm</location>
    </subcellularLocation>
</comment>
<feature type="domain" description="DNA2/NAM7 helicase helicase" evidence="3">
    <location>
        <begin position="709"/>
        <end position="778"/>
    </location>
</feature>
<dbReference type="Pfam" id="PF13087">
    <property type="entry name" value="AAA_12"/>
    <property type="match status" value="1"/>
</dbReference>
<dbReference type="GO" id="GO:0004386">
    <property type="term" value="F:helicase activity"/>
    <property type="evidence" value="ECO:0007669"/>
    <property type="project" value="UniProtKB-KW"/>
</dbReference>
<dbReference type="Pfam" id="PF21635">
    <property type="entry name" value="Mov-10_helical"/>
    <property type="match status" value="1"/>
</dbReference>
<keyword evidence="6" id="KW-0378">Hydrolase</keyword>
<feature type="domain" description="Helicase MOV-10 helical" evidence="5">
    <location>
        <begin position="430"/>
        <end position="463"/>
    </location>
</feature>
<keyword evidence="6" id="KW-0347">Helicase</keyword>
<dbReference type="GO" id="GO:0005737">
    <property type="term" value="C:cytoplasm"/>
    <property type="evidence" value="ECO:0007669"/>
    <property type="project" value="UniProtKB-SubCell"/>
</dbReference>
<dbReference type="PANTHER" id="PTHR45418">
    <property type="entry name" value="CANCER/TESTIS ANTIGEN 55"/>
    <property type="match status" value="1"/>
</dbReference>
<evidence type="ECO:0000259" key="3">
    <source>
        <dbReference type="Pfam" id="PF13086"/>
    </source>
</evidence>
<evidence type="ECO:0000259" key="4">
    <source>
        <dbReference type="Pfam" id="PF13087"/>
    </source>
</evidence>
<dbReference type="InterPro" id="IPR041679">
    <property type="entry name" value="DNA2/NAM7-like_C"/>
</dbReference>
<protein>
    <submittedName>
        <fullName evidence="6">Helicase MOV10L1</fullName>
    </submittedName>
</protein>
<feature type="domain" description="DNA2/NAM7 helicase helicase" evidence="3">
    <location>
        <begin position="597"/>
        <end position="684"/>
    </location>
</feature>
<dbReference type="InterPro" id="IPR041677">
    <property type="entry name" value="DNA2/NAM7_AAA_11"/>
</dbReference>
<dbReference type="PANTHER" id="PTHR45418:SF1">
    <property type="entry name" value="CANCER_TESTIS ANTIGEN 55"/>
    <property type="match status" value="1"/>
</dbReference>
<dbReference type="SUPFAM" id="SSF52540">
    <property type="entry name" value="P-loop containing nucleoside triphosphate hydrolases"/>
    <property type="match status" value="1"/>
</dbReference>
<dbReference type="EMBL" id="GEDV01004940">
    <property type="protein sequence ID" value="JAP83617.1"/>
    <property type="molecule type" value="Transcribed_RNA"/>
</dbReference>
<feature type="domain" description="DNA2/NAM7 helicase-like C-terminal" evidence="4">
    <location>
        <begin position="809"/>
        <end position="990"/>
    </location>
</feature>
<evidence type="ECO:0000313" key="6">
    <source>
        <dbReference type="EMBL" id="JAP83617.1"/>
    </source>
</evidence>
<dbReference type="Gene3D" id="3.40.50.300">
    <property type="entry name" value="P-loop containing nucleotide triphosphate hydrolases"/>
    <property type="match status" value="2"/>
</dbReference>
<evidence type="ECO:0000256" key="2">
    <source>
        <dbReference type="ARBA" id="ARBA00022490"/>
    </source>
</evidence>
<dbReference type="InterPro" id="IPR047187">
    <property type="entry name" value="SF1_C_Upf1"/>
</dbReference>
<sequence>MFTLLGKLISAALDNFFIPHEEPKYELEDDDVTADEDAADCTKNEEPKQGQITHLNPIRQYGVINEEHYFRLSLVPGEHLTVSTRVVFRLDASGRQVKEVSVLPEPSPSSIVAKVTKLENRFLHLLDTATPVQFSAGYEPDFKVRSGDWVRLHFDEKTGSARAVEALRSKDIVGQVTRLTSTGGIIDQQIAFSKDQWPTDAPRLQVGLQVAVHAIESDQGNLSWRALSLEVFDKKAASTGPSSPASQNGVIASKGSPVPDGIDVTKELDFGQVSPGESRSLQLCITNGTDRPHLLVACKVNSAAKHVALAKAFQPYLIASGDKYHLDLVCKASELGTSNERIELEFEEGFFVQCAATVRVVDPLEARLAPSSNAPSVKKVQTVSRAFQEQLWTVPGERCPMRQAKLPEGLPHFPVPPAFWKMTNRELENYVSGLLRQPLCPENYVDKLQLLLHLEEVQLSRDLEERVLCPAPLRIDGCEARLNLSSWLEEGQFPPRVGDRVLLQPANDPNTQLNFEGFVHQVMSDEAILRVSPAFHEQMVKNPEQAWELRFQLNRTPLRRCHLAVRISRPLIRSLLFPKKQSRTAVQRWPLKLVNEQLNELQREAVHRIMAAARCSLPYIVWGPPGTGKTVTLVEAILQVFQNLKHSRVIACAPSNSAADLLTEKLWASGQLVSSDIVRLLGFQRDVDSVPPRIKHLCINTGHLKKAARHRIVVATVVTAGALYGLGLPPDHFTHGFLDEAGQATEPETLVVAGLVCLAGGSLVLGGDPMQLGPVVRSRLAIKGGLGESLLHRLLLGENGASDPRQLSCLPVTRLRNSYRCVQSLLEPYSRLFYDSQLLSCVGNQDRGALPDFPVFFHGVRGRAQKEGSCPSWFNPSEVVQVTRYLQRAFGPWGLLPEQVGVVTPYRKQAQKLRCLMDSLDLPHCKLGSAEEFQGQERNLIIVSTVRGSEALAPSANGSSNQNLDFIFCARRFNVAISRASAMLVVVGNPDILALDANWKSLMDYCSTHKTCYGLAAEAMVPSC</sequence>
<dbReference type="InterPro" id="IPR049079">
    <property type="entry name" value="Mov-10_helical"/>
</dbReference>
<reference evidence="6" key="1">
    <citation type="journal article" date="2016" name="Ticks Tick Borne Dis.">
        <title>De novo assembly and annotation of the salivary gland transcriptome of Rhipicephalus appendiculatus male and female ticks during blood feeding.</title>
        <authorList>
            <person name="de Castro M.H."/>
            <person name="de Klerk D."/>
            <person name="Pienaar R."/>
            <person name="Latif A.A."/>
            <person name="Rees D.J."/>
            <person name="Mans B.J."/>
        </authorList>
    </citation>
    <scope>NUCLEOTIDE SEQUENCE</scope>
    <source>
        <tissue evidence="6">Salivary glands</tissue>
    </source>
</reference>
<accession>A0A131YXC5</accession>
<evidence type="ECO:0000259" key="5">
    <source>
        <dbReference type="Pfam" id="PF21635"/>
    </source>
</evidence>
<name>A0A131YXC5_RHIAP</name>
<dbReference type="Pfam" id="PF13086">
    <property type="entry name" value="AAA_11"/>
    <property type="match status" value="2"/>
</dbReference>
<organism evidence="6">
    <name type="scientific">Rhipicephalus appendiculatus</name>
    <name type="common">Brown ear tick</name>
    <dbReference type="NCBI Taxonomy" id="34631"/>
    <lineage>
        <taxon>Eukaryota</taxon>
        <taxon>Metazoa</taxon>
        <taxon>Ecdysozoa</taxon>
        <taxon>Arthropoda</taxon>
        <taxon>Chelicerata</taxon>
        <taxon>Arachnida</taxon>
        <taxon>Acari</taxon>
        <taxon>Parasitiformes</taxon>
        <taxon>Ixodida</taxon>
        <taxon>Ixodoidea</taxon>
        <taxon>Ixodidae</taxon>
        <taxon>Rhipicephalinae</taxon>
        <taxon>Rhipicephalus</taxon>
        <taxon>Rhipicephalus</taxon>
    </lineage>
</organism>
<keyword evidence="6" id="KW-0547">Nucleotide-binding</keyword>